<feature type="region of interest" description="Disordered" evidence="1">
    <location>
        <begin position="376"/>
        <end position="505"/>
    </location>
</feature>
<dbReference type="OrthoDB" id="4160360at2759"/>
<dbReference type="HOGENOM" id="CLU_463182_0_0_1"/>
<dbReference type="AlphaFoldDB" id="A0A0D2DHA6"/>
<sequence>MTQTVHDINSARLNAILPRMEDGPSFLEHQERRFGQDPHSSCHTTRESTLEPLPQIQAEVDPEELVRKPLNDREINIMRTILHERYRYHPGRRYGEEELQESRRIFDERWRRDENYVLLYHGPDLRGRVGEARSRIMARHSIKKRWQELGVWNPKWGVVPNSHGRYLNGDRPEFWEWHRKWRGTQRKFDSLPWEEQNGCWPVPDEEFEWERAIRMYLEREGHWSETLKLVSTENGHQYDTDVVDDREFLITSRPWFVWALEAAEEEVKLRRLPMQPTISAYEPARVNVMARWKEDGRWKDSWTDNTTDYINPPVWPHLVGWKWRNESPSPEPADLNDMEFTPSEVDALEAIRPPTPPPPPRPMPQERRRRTDISIFHPSYDDDSDPQPLESAEPLHQKTRLRQKASRGPTTSAKVSKLTPPRRSLRIAEREQRLKVPDMPPEAVENLDKESVTQLPPPQSDQKVKKTSTKAETGGNGRSKKEHQPKSSKLQGIAKRSGRSGRSNV</sequence>
<protein>
    <submittedName>
        <fullName evidence="2">Uncharacterized protein</fullName>
    </submittedName>
</protein>
<evidence type="ECO:0000313" key="3">
    <source>
        <dbReference type="Proteomes" id="UP000053029"/>
    </source>
</evidence>
<dbReference type="GeneID" id="25308997"/>
<dbReference type="VEuPathDB" id="FungiDB:Z517_09507"/>
<feature type="region of interest" description="Disordered" evidence="1">
    <location>
        <begin position="348"/>
        <end position="367"/>
    </location>
</feature>
<proteinExistence type="predicted"/>
<feature type="compositionally biased region" description="Pro residues" evidence="1">
    <location>
        <begin position="353"/>
        <end position="363"/>
    </location>
</feature>
<reference evidence="2 3" key="1">
    <citation type="submission" date="2015-01" db="EMBL/GenBank/DDBJ databases">
        <title>The Genome Sequence of Fonsecaea pedrosoi CBS 271.37.</title>
        <authorList>
            <consortium name="The Broad Institute Genomics Platform"/>
            <person name="Cuomo C."/>
            <person name="de Hoog S."/>
            <person name="Gorbushina A."/>
            <person name="Stielow B."/>
            <person name="Teixiera M."/>
            <person name="Abouelleil A."/>
            <person name="Chapman S.B."/>
            <person name="Priest M."/>
            <person name="Young S.K."/>
            <person name="Wortman J."/>
            <person name="Nusbaum C."/>
            <person name="Birren B."/>
        </authorList>
    </citation>
    <scope>NUCLEOTIDE SEQUENCE [LARGE SCALE GENOMIC DNA]</scope>
    <source>
        <strain evidence="2 3">CBS 271.37</strain>
    </source>
</reference>
<dbReference type="Proteomes" id="UP000053029">
    <property type="component" value="Unassembled WGS sequence"/>
</dbReference>
<dbReference type="RefSeq" id="XP_013280869.1">
    <property type="nucleotide sequence ID" value="XM_013425415.1"/>
</dbReference>
<accession>A0A0D2DHA6</accession>
<evidence type="ECO:0000256" key="1">
    <source>
        <dbReference type="SAM" id="MobiDB-lite"/>
    </source>
</evidence>
<name>A0A0D2DHA6_9EURO</name>
<organism evidence="2 3">
    <name type="scientific">Fonsecaea pedrosoi CBS 271.37</name>
    <dbReference type="NCBI Taxonomy" id="1442368"/>
    <lineage>
        <taxon>Eukaryota</taxon>
        <taxon>Fungi</taxon>
        <taxon>Dikarya</taxon>
        <taxon>Ascomycota</taxon>
        <taxon>Pezizomycotina</taxon>
        <taxon>Eurotiomycetes</taxon>
        <taxon>Chaetothyriomycetidae</taxon>
        <taxon>Chaetothyriales</taxon>
        <taxon>Herpotrichiellaceae</taxon>
        <taxon>Fonsecaea</taxon>
    </lineage>
</organism>
<evidence type="ECO:0000313" key="2">
    <source>
        <dbReference type="EMBL" id="KIW77061.1"/>
    </source>
</evidence>
<keyword evidence="3" id="KW-1185">Reference proteome</keyword>
<feature type="compositionally biased region" description="Basic and acidic residues" evidence="1">
    <location>
        <begin position="426"/>
        <end position="436"/>
    </location>
</feature>
<dbReference type="EMBL" id="KN846974">
    <property type="protein sequence ID" value="KIW77061.1"/>
    <property type="molecule type" value="Genomic_DNA"/>
</dbReference>
<gene>
    <name evidence="2" type="ORF">Z517_09507</name>
</gene>